<evidence type="ECO:0000313" key="3">
    <source>
        <dbReference type="Proteomes" id="UP001596435"/>
    </source>
</evidence>
<name>A0ABW2G5A6_9ACTN</name>
<reference evidence="3" key="1">
    <citation type="journal article" date="2019" name="Int. J. Syst. Evol. Microbiol.">
        <title>The Global Catalogue of Microorganisms (GCM) 10K type strain sequencing project: providing services to taxonomists for standard genome sequencing and annotation.</title>
        <authorList>
            <consortium name="The Broad Institute Genomics Platform"/>
            <consortium name="The Broad Institute Genome Sequencing Center for Infectious Disease"/>
            <person name="Wu L."/>
            <person name="Ma J."/>
        </authorList>
    </citation>
    <scope>NUCLEOTIDE SEQUENCE [LARGE SCALE GENOMIC DNA]</scope>
    <source>
        <strain evidence="3">CGMCC 1.12859</strain>
    </source>
</reference>
<sequence>MRHTRTLTAAATVLAVAGLSACNGPKNAPDASGATKAVSVPMVTVADAMTQSTKATSQYTSAKIKMSEHVHVKGQDVSTTGSGAMSWKPIAMDMTMTMPQLAAQLGGDGSMRVLMSGTTTYTNMGDAAATNFGGKHWLKMDLSSLGASGQAMANQMNSNSSNDPATQLKLFTSSADIKRAGQETVDGVQTTHYSGTVDFARLAAGQDPSLKSLLAQSTKLGLTTMNVDLWVNGQGLPVRVHESTPSTAATQFDVTVDYSDYGTTPVTVTAPPASDTNDLAGMLNGASGSVGGTS</sequence>
<dbReference type="PROSITE" id="PS51257">
    <property type="entry name" value="PROKAR_LIPOPROTEIN"/>
    <property type="match status" value="1"/>
</dbReference>
<dbReference type="InterPro" id="IPR029046">
    <property type="entry name" value="LolA/LolB/LppX"/>
</dbReference>
<accession>A0ABW2G5A6</accession>
<dbReference type="Gene3D" id="2.50.20.20">
    <property type="match status" value="1"/>
</dbReference>
<comment type="caution">
    <text evidence="2">The sequence shown here is derived from an EMBL/GenBank/DDBJ whole genome shotgun (WGS) entry which is preliminary data.</text>
</comment>
<dbReference type="RefSeq" id="WP_345709422.1">
    <property type="nucleotide sequence ID" value="NZ_BAABKV010000001.1"/>
</dbReference>
<dbReference type="SUPFAM" id="SSF89392">
    <property type="entry name" value="Prokaryotic lipoproteins and lipoprotein localization factors"/>
    <property type="match status" value="1"/>
</dbReference>
<dbReference type="Proteomes" id="UP001596435">
    <property type="component" value="Unassembled WGS sequence"/>
</dbReference>
<gene>
    <name evidence="2" type="ORF">ACFQMG_34705</name>
</gene>
<feature type="region of interest" description="Disordered" evidence="1">
    <location>
        <begin position="271"/>
        <end position="294"/>
    </location>
</feature>
<evidence type="ECO:0000256" key="1">
    <source>
        <dbReference type="SAM" id="MobiDB-lite"/>
    </source>
</evidence>
<protein>
    <recommendedName>
        <fullName evidence="4">Lipoprotein</fullName>
    </recommendedName>
</protein>
<dbReference type="EMBL" id="JBHTAJ010000115">
    <property type="protein sequence ID" value="MFC7184714.1"/>
    <property type="molecule type" value="Genomic_DNA"/>
</dbReference>
<proteinExistence type="predicted"/>
<evidence type="ECO:0000313" key="2">
    <source>
        <dbReference type="EMBL" id="MFC7184714.1"/>
    </source>
</evidence>
<organism evidence="2 3">
    <name type="scientific">Kitasatospora paranensis</name>
    <dbReference type="NCBI Taxonomy" id="258053"/>
    <lineage>
        <taxon>Bacteria</taxon>
        <taxon>Bacillati</taxon>
        <taxon>Actinomycetota</taxon>
        <taxon>Actinomycetes</taxon>
        <taxon>Kitasatosporales</taxon>
        <taxon>Streptomycetaceae</taxon>
        <taxon>Kitasatospora</taxon>
    </lineage>
</organism>
<evidence type="ECO:0008006" key="4">
    <source>
        <dbReference type="Google" id="ProtNLM"/>
    </source>
</evidence>
<keyword evidence="3" id="KW-1185">Reference proteome</keyword>